<accession>A0A2S6MYQ9</accession>
<protein>
    <submittedName>
        <fullName evidence="3">Uncharacterized protein</fullName>
    </submittedName>
</protein>
<keyword evidence="4" id="KW-1185">Reference proteome</keyword>
<proteinExistence type="predicted"/>
<dbReference type="InterPro" id="IPR036680">
    <property type="entry name" value="SPOR-like_sf"/>
</dbReference>
<dbReference type="Gene3D" id="3.30.70.1070">
    <property type="entry name" value="Sporulation related repeat"/>
    <property type="match status" value="1"/>
</dbReference>
<dbReference type="Proteomes" id="UP000239089">
    <property type="component" value="Unassembled WGS sequence"/>
</dbReference>
<name>A0A2S6MYQ9_9HYPH</name>
<dbReference type="SUPFAM" id="SSF110997">
    <property type="entry name" value="Sporulation related repeat"/>
    <property type="match status" value="1"/>
</dbReference>
<dbReference type="EMBL" id="NHSJ01000123">
    <property type="protein sequence ID" value="PPQ27497.1"/>
    <property type="molecule type" value="Genomic_DNA"/>
</dbReference>
<comment type="caution">
    <text evidence="3">The sequence shown here is derived from an EMBL/GenBank/DDBJ whole genome shotgun (WGS) entry which is preliminary data.</text>
</comment>
<feature type="compositionally biased region" description="Low complexity" evidence="1">
    <location>
        <begin position="247"/>
        <end position="265"/>
    </location>
</feature>
<dbReference type="AlphaFoldDB" id="A0A2S6MYQ9"/>
<dbReference type="InterPro" id="IPR007730">
    <property type="entry name" value="SPOR-like_dom"/>
</dbReference>
<dbReference type="RefSeq" id="WP_104509582.1">
    <property type="nucleotide sequence ID" value="NZ_JACIGC010000001.1"/>
</dbReference>
<feature type="compositionally biased region" description="Low complexity" evidence="1">
    <location>
        <begin position="226"/>
        <end position="240"/>
    </location>
</feature>
<keyword evidence="2" id="KW-0472">Membrane</keyword>
<feature type="region of interest" description="Disordered" evidence="1">
    <location>
        <begin position="192"/>
        <end position="348"/>
    </location>
</feature>
<organism evidence="3 4">
    <name type="scientific">Rhodoblastus sphagnicola</name>
    <dbReference type="NCBI Taxonomy" id="333368"/>
    <lineage>
        <taxon>Bacteria</taxon>
        <taxon>Pseudomonadati</taxon>
        <taxon>Pseudomonadota</taxon>
        <taxon>Alphaproteobacteria</taxon>
        <taxon>Hyphomicrobiales</taxon>
        <taxon>Rhodoblastaceae</taxon>
        <taxon>Rhodoblastus</taxon>
    </lineage>
</organism>
<sequence length="429" mass="43692">MGESAAKYRPELDLDEFERRLRAAAPMPQSRQPAASAPDPLAELARLVGGAGEGRQDPFEALFRAQKAVSEGAPPVQAPHEPYFGQAEPARRADHFAAESDPHWVEEPPRVDAPWASQAPEFAPDTHAFAQQAPRPGIGRRKVMYAMAAVLVGGVALFAGGLALKKGSSSGEVVTIQADSDPAKVKPAVQESAANGSGQALFDRKDDNAPAKVVSKSEQAADLTVAAKQAQATSAAAIATPAPPAPGSAAPSSATSGSAGPQQGGEAPPMAPKKVKTVSIRADGSLLNAADAKPRSTLPTLAAGGPGAAPPIPVARPAPPRAPSTTEAALQAKPKAKPEPAAAAAPAASGDWAVQLAGAPTEEEARAAASRYAEKYAAALQGRHPTFVSAQVGAKTIYRVRVGHMSKEAANSMCNAIKGQGGACFTAKN</sequence>
<feature type="transmembrane region" description="Helical" evidence="2">
    <location>
        <begin position="143"/>
        <end position="164"/>
    </location>
</feature>
<evidence type="ECO:0000313" key="3">
    <source>
        <dbReference type="EMBL" id="PPQ27497.1"/>
    </source>
</evidence>
<evidence type="ECO:0000313" key="4">
    <source>
        <dbReference type="Proteomes" id="UP000239089"/>
    </source>
</evidence>
<feature type="compositionally biased region" description="Low complexity" evidence="1">
    <location>
        <begin position="323"/>
        <end position="348"/>
    </location>
</feature>
<reference evidence="3 4" key="1">
    <citation type="journal article" date="2018" name="Arch. Microbiol.">
        <title>New insights into the metabolic potential of the phototrophic purple bacterium Rhodopila globiformis DSM 161(T) from its draft genome sequence and evidence for a vanadium-dependent nitrogenase.</title>
        <authorList>
            <person name="Imhoff J.F."/>
            <person name="Rahn T."/>
            <person name="Kunzel S."/>
            <person name="Neulinger S.C."/>
        </authorList>
    </citation>
    <scope>NUCLEOTIDE SEQUENCE [LARGE SCALE GENOMIC DNA]</scope>
    <source>
        <strain evidence="3 4">DSM 16996</strain>
    </source>
</reference>
<keyword evidence="2" id="KW-1133">Transmembrane helix</keyword>
<dbReference type="OrthoDB" id="7338235at2"/>
<evidence type="ECO:0000256" key="1">
    <source>
        <dbReference type="SAM" id="MobiDB-lite"/>
    </source>
</evidence>
<keyword evidence="2" id="KW-0812">Transmembrane</keyword>
<feature type="region of interest" description="Disordered" evidence="1">
    <location>
        <begin position="19"/>
        <end position="39"/>
    </location>
</feature>
<dbReference type="Pfam" id="PF05036">
    <property type="entry name" value="SPOR"/>
    <property type="match status" value="1"/>
</dbReference>
<feature type="compositionally biased region" description="Pro residues" evidence="1">
    <location>
        <begin position="308"/>
        <end position="322"/>
    </location>
</feature>
<gene>
    <name evidence="3" type="ORF">CCR94_19915</name>
</gene>
<evidence type="ECO:0000256" key="2">
    <source>
        <dbReference type="SAM" id="Phobius"/>
    </source>
</evidence>
<dbReference type="GO" id="GO:0042834">
    <property type="term" value="F:peptidoglycan binding"/>
    <property type="evidence" value="ECO:0007669"/>
    <property type="project" value="InterPro"/>
</dbReference>